<dbReference type="STRING" id="29341.RSJ17_12000"/>
<feature type="transmembrane region" description="Helical" evidence="6">
    <location>
        <begin position="260"/>
        <end position="282"/>
    </location>
</feature>
<organism evidence="8 9">
    <name type="scientific">Clostridium argentinense CDC 2741</name>
    <dbReference type="NCBI Taxonomy" id="1418104"/>
    <lineage>
        <taxon>Bacteria</taxon>
        <taxon>Bacillati</taxon>
        <taxon>Bacillota</taxon>
        <taxon>Clostridia</taxon>
        <taxon>Eubacteriales</taxon>
        <taxon>Clostridiaceae</taxon>
        <taxon>Clostridium</taxon>
    </lineage>
</organism>
<dbReference type="InterPro" id="IPR051449">
    <property type="entry name" value="ABC-2_transporter_component"/>
</dbReference>
<protein>
    <submittedName>
        <fullName evidence="8">ABC-2 type transporter family protein</fullName>
    </submittedName>
</protein>
<dbReference type="GO" id="GO:0140359">
    <property type="term" value="F:ABC-type transporter activity"/>
    <property type="evidence" value="ECO:0007669"/>
    <property type="project" value="InterPro"/>
</dbReference>
<feature type="transmembrane region" description="Helical" evidence="6">
    <location>
        <begin position="294"/>
        <end position="312"/>
    </location>
</feature>
<evidence type="ECO:0000256" key="4">
    <source>
        <dbReference type="ARBA" id="ARBA00022989"/>
    </source>
</evidence>
<keyword evidence="2" id="KW-1003">Cell membrane</keyword>
<dbReference type="PANTHER" id="PTHR30294:SF45">
    <property type="entry name" value="LINEARMYCIN RESISTANCE PERMEASE PROTEIN LNRN"/>
    <property type="match status" value="1"/>
</dbReference>
<accession>A0A0C1RCF3</accession>
<evidence type="ECO:0000313" key="8">
    <source>
        <dbReference type="EMBL" id="KIE48036.1"/>
    </source>
</evidence>
<dbReference type="Proteomes" id="UP000031366">
    <property type="component" value="Unassembled WGS sequence"/>
</dbReference>
<proteinExistence type="predicted"/>
<evidence type="ECO:0000256" key="1">
    <source>
        <dbReference type="ARBA" id="ARBA00004651"/>
    </source>
</evidence>
<evidence type="ECO:0000256" key="2">
    <source>
        <dbReference type="ARBA" id="ARBA00022475"/>
    </source>
</evidence>
<keyword evidence="9" id="KW-1185">Reference proteome</keyword>
<sequence length="379" mass="43172">MRNSFLIAKNNFNIIFKKKSSIVTYILLPIISILFLLFIQFLSKAEVYNIGIVNKDIGTLSKDMMSYLESTKKFTLLSIEEDEIKDKVTKSETSYVIIIPEDFEGSILKNHPKDIEILTIKDQDTTIWIKNYINMYIENLRIISSVSKDSKDFYEIYEGYKINGKMSLEGKSMEDLTGKKAFTTSAMGIFIIFLMYTSINISKLIIKEKREKTYYRICVSPISSKQYILGNVITNLLIIGFQLLVVILILMKIIKLNTNYLNFFILMIVFGIVVVCLGVLIISFANSSMSVSGITNFIVVPSSMLGGCFWSISRRGELLRKISLLMPQSYVMDGIEKIQGNLHFKDLIPNLAILMLFALAFLSIAAYKMKVNKSIGEFL</sequence>
<dbReference type="GO" id="GO:0005886">
    <property type="term" value="C:plasma membrane"/>
    <property type="evidence" value="ECO:0007669"/>
    <property type="project" value="UniProtKB-SubCell"/>
</dbReference>
<dbReference type="EMBL" id="AYSO01000012">
    <property type="protein sequence ID" value="KIE48036.1"/>
    <property type="molecule type" value="Genomic_DNA"/>
</dbReference>
<reference evidence="8 9" key="1">
    <citation type="journal article" date="2015" name="Infect. Genet. Evol.">
        <title>Genomic sequences of six botulinum neurotoxin-producing strains representing three clostridial species illustrate the mobility and diversity of botulinum neurotoxin genes.</title>
        <authorList>
            <person name="Smith T.J."/>
            <person name="Hill K.K."/>
            <person name="Xie G."/>
            <person name="Foley B.T."/>
            <person name="Williamson C.H."/>
            <person name="Foster J.T."/>
            <person name="Johnson S.L."/>
            <person name="Chertkov O."/>
            <person name="Teshima H."/>
            <person name="Gibbons H.S."/>
            <person name="Johnsky L.A."/>
            <person name="Karavis M.A."/>
            <person name="Smith L.A."/>
        </authorList>
    </citation>
    <scope>NUCLEOTIDE SEQUENCE [LARGE SCALE GENOMIC DNA]</scope>
    <source>
        <strain evidence="8 9">CDC 2741</strain>
    </source>
</reference>
<feature type="transmembrane region" description="Helical" evidence="6">
    <location>
        <begin position="227"/>
        <end position="254"/>
    </location>
</feature>
<evidence type="ECO:0000256" key="6">
    <source>
        <dbReference type="SAM" id="Phobius"/>
    </source>
</evidence>
<evidence type="ECO:0000256" key="5">
    <source>
        <dbReference type="ARBA" id="ARBA00023136"/>
    </source>
</evidence>
<dbReference type="AlphaFoldDB" id="A0A0C1RCF3"/>
<evidence type="ECO:0000313" key="9">
    <source>
        <dbReference type="Proteomes" id="UP000031366"/>
    </source>
</evidence>
<dbReference type="Gene3D" id="3.40.1710.10">
    <property type="entry name" value="abc type-2 transporter like domain"/>
    <property type="match status" value="1"/>
</dbReference>
<gene>
    <name evidence="8" type="ORF">U732_3826</name>
</gene>
<dbReference type="PANTHER" id="PTHR30294">
    <property type="entry name" value="MEMBRANE COMPONENT OF ABC TRANSPORTER YHHJ-RELATED"/>
    <property type="match status" value="1"/>
</dbReference>
<feature type="transmembrane region" description="Helical" evidence="6">
    <location>
        <begin position="181"/>
        <end position="206"/>
    </location>
</feature>
<comment type="subcellular location">
    <subcellularLocation>
        <location evidence="1">Cell membrane</location>
        <topology evidence="1">Multi-pass membrane protein</topology>
    </subcellularLocation>
</comment>
<dbReference type="RefSeq" id="WP_039630330.1">
    <property type="nucleotide sequence ID" value="NZ_AYSO01000012.1"/>
</dbReference>
<dbReference type="OrthoDB" id="266913at2"/>
<dbReference type="Pfam" id="PF12698">
    <property type="entry name" value="ABC2_membrane_3"/>
    <property type="match status" value="1"/>
</dbReference>
<dbReference type="InterPro" id="IPR013525">
    <property type="entry name" value="ABC2_TM"/>
</dbReference>
<comment type="caution">
    <text evidence="8">The sequence shown here is derived from an EMBL/GenBank/DDBJ whole genome shotgun (WGS) entry which is preliminary data.</text>
</comment>
<evidence type="ECO:0000259" key="7">
    <source>
        <dbReference type="Pfam" id="PF12698"/>
    </source>
</evidence>
<evidence type="ECO:0000256" key="3">
    <source>
        <dbReference type="ARBA" id="ARBA00022692"/>
    </source>
</evidence>
<keyword evidence="5 6" id="KW-0472">Membrane</keyword>
<name>A0A0C1RCF3_9CLOT</name>
<feature type="transmembrane region" description="Helical" evidence="6">
    <location>
        <begin position="347"/>
        <end position="367"/>
    </location>
</feature>
<feature type="transmembrane region" description="Helical" evidence="6">
    <location>
        <begin position="21"/>
        <end position="42"/>
    </location>
</feature>
<feature type="domain" description="ABC-2 type transporter transmembrane" evidence="7">
    <location>
        <begin position="19"/>
        <end position="367"/>
    </location>
</feature>
<keyword evidence="3 6" id="KW-0812">Transmembrane</keyword>
<keyword evidence="4 6" id="KW-1133">Transmembrane helix</keyword>